<dbReference type="PROSITE" id="PS50878">
    <property type="entry name" value="RT_POL"/>
    <property type="match status" value="1"/>
</dbReference>
<dbReference type="NCBIfam" id="TIGR04416">
    <property type="entry name" value="group_II_RT_mat"/>
    <property type="match status" value="1"/>
</dbReference>
<gene>
    <name evidence="3" type="ORF">A4D02_31230</name>
</gene>
<accession>A0ABX3NWC3</accession>
<dbReference type="InterPro" id="IPR043502">
    <property type="entry name" value="DNA/RNA_pol_sf"/>
</dbReference>
<evidence type="ECO:0000259" key="2">
    <source>
        <dbReference type="PROSITE" id="PS50878"/>
    </source>
</evidence>
<dbReference type="GO" id="GO:0003964">
    <property type="term" value="F:RNA-directed DNA polymerase activity"/>
    <property type="evidence" value="ECO:0007669"/>
    <property type="project" value="UniProtKB-KW"/>
</dbReference>
<dbReference type="CDD" id="cd01651">
    <property type="entry name" value="RT_G2_intron"/>
    <property type="match status" value="1"/>
</dbReference>
<keyword evidence="3" id="KW-0808">Transferase</keyword>
<dbReference type="Pfam" id="PF00078">
    <property type="entry name" value="RVT_1"/>
    <property type="match status" value="1"/>
</dbReference>
<organism evidence="3 4">
    <name type="scientific">Niastella koreensis</name>
    <dbReference type="NCBI Taxonomy" id="354356"/>
    <lineage>
        <taxon>Bacteria</taxon>
        <taxon>Pseudomonadati</taxon>
        <taxon>Bacteroidota</taxon>
        <taxon>Chitinophagia</taxon>
        <taxon>Chitinophagales</taxon>
        <taxon>Chitinophagaceae</taxon>
        <taxon>Niastella</taxon>
    </lineage>
</organism>
<dbReference type="RefSeq" id="WP_014222173.1">
    <property type="nucleotide sequence ID" value="NZ_LWBO01000014.1"/>
</dbReference>
<protein>
    <submittedName>
        <fullName evidence="3">Group II intron reverse transcriptase/maturase</fullName>
    </submittedName>
</protein>
<dbReference type="SUPFAM" id="SSF56672">
    <property type="entry name" value="DNA/RNA polymerases"/>
    <property type="match status" value="1"/>
</dbReference>
<dbReference type="InterPro" id="IPR000477">
    <property type="entry name" value="RT_dom"/>
</dbReference>
<dbReference type="EMBL" id="LWBO01000014">
    <property type="protein sequence ID" value="OQP46509.1"/>
    <property type="molecule type" value="Genomic_DNA"/>
</dbReference>
<comment type="similarity">
    <text evidence="1">Belongs to the bacterial reverse transcriptase family.</text>
</comment>
<dbReference type="Gene3D" id="3.30.70.270">
    <property type="match status" value="1"/>
</dbReference>
<reference evidence="3 4" key="1">
    <citation type="submission" date="2016-04" db="EMBL/GenBank/DDBJ databases">
        <authorList>
            <person name="Chen L."/>
            <person name="Zhuang W."/>
            <person name="Wang G."/>
        </authorList>
    </citation>
    <scope>NUCLEOTIDE SEQUENCE [LARGE SCALE GENOMIC DNA]</scope>
    <source>
        <strain evidence="4">GR20</strain>
    </source>
</reference>
<keyword evidence="3" id="KW-0695">RNA-directed DNA polymerase</keyword>
<proteinExistence type="inferred from homology"/>
<keyword evidence="3" id="KW-0548">Nucleotidyltransferase</keyword>
<dbReference type="Proteomes" id="UP000192277">
    <property type="component" value="Unassembled WGS sequence"/>
</dbReference>
<name>A0ABX3NWC3_9BACT</name>
<evidence type="ECO:0000313" key="3">
    <source>
        <dbReference type="EMBL" id="OQP46509.1"/>
    </source>
</evidence>
<feature type="domain" description="Reverse transcriptase" evidence="2">
    <location>
        <begin position="69"/>
        <end position="314"/>
    </location>
</feature>
<dbReference type="InterPro" id="IPR043128">
    <property type="entry name" value="Rev_trsase/Diguanyl_cyclase"/>
</dbReference>
<dbReference type="InterPro" id="IPR030931">
    <property type="entry name" value="Group_II_RT_mat"/>
</dbReference>
<evidence type="ECO:0000313" key="4">
    <source>
        <dbReference type="Proteomes" id="UP000192277"/>
    </source>
</evidence>
<sequence>MEKMLTVEMQIADRARKNRSEAMTNLHQFIDEKLLHESLATLNKKGASGVDEETWIDYHKQRETRIPQLLAAFKSGNYRAPNIRRVYIPKDKGKLRPLGLPTVEDKVLQTAVTRVLRPVYEDIFYHSSYGFRPGKSQHQALEELTRQVSLEGKRYIIDADMQNYFGSINHQCLRDLLDLRIKDGVIRKMIDKWLKAGILDNGQLVYPTEGTPQGGSISPLISNVYLHYVLDEWFYQQIRPLLKGDSFLIRFADDFLLGFTNKEDALRVMHVLPKRLGKYGLMLHPEKTKLIDLTTKKGGPDQEKNTFDFLGFCHHMGFSRKGKCILKRKTSSKKLNASLNRMSEWIRNNRDKIGIQELLTGINQKLRGHYVYYGITFNSRRLNSYYRQTQRLLHKWLNRRGGKRVWIWEKIIKLTEEWLPLERPRIYHNRLLARP</sequence>
<dbReference type="PANTHER" id="PTHR34047:SF8">
    <property type="entry name" value="PROTEIN YKFC"/>
    <property type="match status" value="1"/>
</dbReference>
<evidence type="ECO:0000256" key="1">
    <source>
        <dbReference type="ARBA" id="ARBA00034120"/>
    </source>
</evidence>
<comment type="caution">
    <text evidence="3">The sequence shown here is derived from an EMBL/GenBank/DDBJ whole genome shotgun (WGS) entry which is preliminary data.</text>
</comment>
<dbReference type="InterPro" id="IPR051083">
    <property type="entry name" value="GrpII_Intron_Splice-Mob/Def"/>
</dbReference>
<dbReference type="PANTHER" id="PTHR34047">
    <property type="entry name" value="NUCLEAR INTRON MATURASE 1, MITOCHONDRIAL-RELATED"/>
    <property type="match status" value="1"/>
</dbReference>
<keyword evidence="4" id="KW-1185">Reference proteome</keyword>